<dbReference type="GO" id="GO:0005634">
    <property type="term" value="C:nucleus"/>
    <property type="evidence" value="ECO:0007669"/>
    <property type="project" value="UniProtKB-SubCell"/>
</dbReference>
<dbReference type="InterPro" id="IPR005033">
    <property type="entry name" value="YEATS"/>
</dbReference>
<evidence type="ECO:0000313" key="4">
    <source>
        <dbReference type="Ensembl" id="ENSCSAVP00000013971.1"/>
    </source>
</evidence>
<dbReference type="InterPro" id="IPR038704">
    <property type="entry name" value="YEAST_sf"/>
</dbReference>
<dbReference type="eggNOG" id="KOG3149">
    <property type="taxonomic scope" value="Eukaryota"/>
</dbReference>
<reference evidence="5" key="1">
    <citation type="submission" date="2003-08" db="EMBL/GenBank/DDBJ databases">
        <authorList>
            <person name="Birren B."/>
            <person name="Nusbaum C."/>
            <person name="Abebe A."/>
            <person name="Abouelleil A."/>
            <person name="Adekoya E."/>
            <person name="Ait-zahra M."/>
            <person name="Allen N."/>
            <person name="Allen T."/>
            <person name="An P."/>
            <person name="Anderson M."/>
            <person name="Anderson S."/>
            <person name="Arachchi H."/>
            <person name="Armbruster J."/>
            <person name="Bachantsang P."/>
            <person name="Baldwin J."/>
            <person name="Barry A."/>
            <person name="Bayul T."/>
            <person name="Blitshsteyn B."/>
            <person name="Bloom T."/>
            <person name="Blye J."/>
            <person name="Boguslavskiy L."/>
            <person name="Borowsky M."/>
            <person name="Boukhgalter B."/>
            <person name="Brunache A."/>
            <person name="Butler J."/>
            <person name="Calixte N."/>
            <person name="Calvo S."/>
            <person name="Camarata J."/>
            <person name="Campo K."/>
            <person name="Chang J."/>
            <person name="Cheshatsang Y."/>
            <person name="Citroen M."/>
            <person name="Collymore A."/>
            <person name="Considine T."/>
            <person name="Cook A."/>
            <person name="Cooke P."/>
            <person name="Corum B."/>
            <person name="Cuomo C."/>
            <person name="David R."/>
            <person name="Dawoe T."/>
            <person name="Degray S."/>
            <person name="Dodge S."/>
            <person name="Dooley K."/>
            <person name="Dorje P."/>
            <person name="Dorjee K."/>
            <person name="Dorris L."/>
            <person name="Duffey N."/>
            <person name="Dupes A."/>
            <person name="Elkins T."/>
            <person name="Engels R."/>
            <person name="Erickson J."/>
            <person name="Farina A."/>
            <person name="Faro S."/>
            <person name="Ferreira P."/>
            <person name="Fischer H."/>
            <person name="Fitzgerald M."/>
            <person name="Foley K."/>
            <person name="Gage D."/>
            <person name="Galagan J."/>
            <person name="Gearin G."/>
            <person name="Gnerre S."/>
            <person name="Gnirke A."/>
            <person name="Goyette A."/>
            <person name="Graham J."/>
            <person name="Grandbois E."/>
            <person name="Gyaltsen K."/>
            <person name="Hafez N."/>
            <person name="Hagopian D."/>
            <person name="Hagos B."/>
            <person name="Hall J."/>
            <person name="Hatcher B."/>
            <person name="Heller A."/>
            <person name="Higgins H."/>
            <person name="Honan T."/>
            <person name="Horn A."/>
            <person name="Houde N."/>
            <person name="Hughes L."/>
            <person name="Hulme W."/>
            <person name="Husby E."/>
            <person name="Iliev I."/>
            <person name="Jaffe D."/>
            <person name="Jones C."/>
            <person name="Kamal M."/>
            <person name="Kamat A."/>
            <person name="Kamvysselis M."/>
            <person name="Karlsson E."/>
            <person name="Kells C."/>
            <person name="Kieu A."/>
            <person name="Kisner P."/>
            <person name="Kodira C."/>
            <person name="Kulbokas E."/>
            <person name="Labutti K."/>
            <person name="Lama D."/>
            <person name="Landers T."/>
            <person name="Leger J."/>
            <person name="Levine S."/>
            <person name="Lewis D."/>
            <person name="Lewis T."/>
            <person name="Lindblad-toh K."/>
            <person name="Liu X."/>
            <person name="Lokyitsang T."/>
            <person name="Lokyitsang Y."/>
            <person name="Lucien O."/>
            <person name="Lui A."/>
            <person name="Ma L.J."/>
            <person name="Mabbitt R."/>
            <person name="Macdonald J."/>
            <person name="Maclean C."/>
            <person name="Major J."/>
            <person name="Manning J."/>
            <person name="Marabella R."/>
            <person name="Maru K."/>
            <person name="Matthews C."/>
            <person name="Mauceli E."/>
            <person name="Mccarthy M."/>
            <person name="Mcdonough S."/>
            <person name="Mcghee T."/>
            <person name="Meldrim J."/>
            <person name="Meneus L."/>
            <person name="Mesirov J."/>
            <person name="Mihalev A."/>
            <person name="Mihova T."/>
            <person name="Mikkelsen T."/>
            <person name="Mlenga V."/>
            <person name="Moru K."/>
            <person name="Mozes J."/>
            <person name="Mulrain L."/>
            <person name="Munson G."/>
            <person name="Naylor J."/>
            <person name="Newes C."/>
            <person name="Nguyen C."/>
            <person name="Nguyen N."/>
            <person name="Nguyen T."/>
            <person name="Nicol R."/>
            <person name="Nielsen C."/>
            <person name="Nizzari M."/>
            <person name="Norbu C."/>
            <person name="Norbu N."/>
            <person name="O'donnell P."/>
            <person name="Okoawo O."/>
            <person name="O'leary S."/>
            <person name="Omotosho B."/>
            <person name="O'neill K."/>
            <person name="Osman S."/>
            <person name="Parker S."/>
            <person name="Perrin D."/>
            <person name="Phunkhang P."/>
            <person name="Piqani B."/>
            <person name="Purcell S."/>
            <person name="Rachupka T."/>
            <person name="Ramasamy U."/>
            <person name="Rameau R."/>
            <person name="Ray V."/>
            <person name="Raymond C."/>
            <person name="Retta R."/>
            <person name="Richardson S."/>
            <person name="Rise C."/>
            <person name="Rodriguez J."/>
            <person name="Rogers J."/>
            <person name="Rogov P."/>
            <person name="Rutman M."/>
            <person name="Schupbach R."/>
            <person name="Seaman C."/>
            <person name="Settipalli S."/>
            <person name="Sharpe T."/>
            <person name="Sheridan J."/>
            <person name="Sherpa N."/>
            <person name="Shi J."/>
            <person name="Smirnov S."/>
            <person name="Smith C."/>
            <person name="Sougnez C."/>
            <person name="Spencer B."/>
            <person name="Stalker J."/>
            <person name="Stange-thomann N."/>
            <person name="Stavropoulos S."/>
            <person name="Stetson K."/>
            <person name="Stone C."/>
            <person name="Stone S."/>
            <person name="Stubbs M."/>
            <person name="Talamas J."/>
            <person name="Tchuinga P."/>
            <person name="Tenzing P."/>
            <person name="Tesfaye S."/>
            <person name="Theodore J."/>
            <person name="Thoulutsang Y."/>
            <person name="Topham K."/>
            <person name="Towey S."/>
            <person name="Tsamla T."/>
            <person name="Tsomo N."/>
            <person name="Vallee D."/>
            <person name="Vassiliev H."/>
            <person name="Venkataraman V."/>
            <person name="Vinson J."/>
            <person name="Vo A."/>
            <person name="Wade C."/>
            <person name="Wang S."/>
            <person name="Wangchuk T."/>
            <person name="Wangdi T."/>
            <person name="Whittaker C."/>
            <person name="Wilkinson J."/>
            <person name="Wu Y."/>
            <person name="Wyman D."/>
            <person name="Yadav S."/>
            <person name="Yang S."/>
            <person name="Yang X."/>
            <person name="Yeager S."/>
            <person name="Yee E."/>
            <person name="Young G."/>
            <person name="Zainoun J."/>
            <person name="Zembeck L."/>
            <person name="Zimmer A."/>
            <person name="Zody M."/>
            <person name="Lander E."/>
        </authorList>
    </citation>
    <scope>NUCLEOTIDE SEQUENCE [LARGE SCALE GENOMIC DNA]</scope>
</reference>
<dbReference type="InParanoid" id="H2Z8Q6"/>
<reference evidence="4" key="2">
    <citation type="submission" date="2025-08" db="UniProtKB">
        <authorList>
            <consortium name="Ensembl"/>
        </authorList>
    </citation>
    <scope>IDENTIFICATION</scope>
</reference>
<dbReference type="STRING" id="51511.ENSCSAVP00000013971"/>
<evidence type="ECO:0000256" key="2">
    <source>
        <dbReference type="PROSITE-ProRule" id="PRU00376"/>
    </source>
</evidence>
<accession>H2Z8Q6</accession>
<organism evidence="4 5">
    <name type="scientific">Ciona savignyi</name>
    <name type="common">Pacific transparent sea squirt</name>
    <dbReference type="NCBI Taxonomy" id="51511"/>
    <lineage>
        <taxon>Eukaryota</taxon>
        <taxon>Metazoa</taxon>
        <taxon>Chordata</taxon>
        <taxon>Tunicata</taxon>
        <taxon>Ascidiacea</taxon>
        <taxon>Phlebobranchia</taxon>
        <taxon>Cionidae</taxon>
        <taxon>Ciona</taxon>
    </lineage>
</organism>
<evidence type="ECO:0000256" key="1">
    <source>
        <dbReference type="ARBA" id="ARBA00023242"/>
    </source>
</evidence>
<dbReference type="PANTHER" id="PTHR23195">
    <property type="entry name" value="YEATS DOMAIN"/>
    <property type="match status" value="1"/>
</dbReference>
<dbReference type="Proteomes" id="UP000007875">
    <property type="component" value="Unassembled WGS sequence"/>
</dbReference>
<dbReference type="Pfam" id="PF03366">
    <property type="entry name" value="YEATS"/>
    <property type="match status" value="1"/>
</dbReference>
<dbReference type="Ensembl" id="ENSCSAVT00000014131.1">
    <property type="protein sequence ID" value="ENSCSAVP00000013971.1"/>
    <property type="gene ID" value="ENSCSAVG00000008185.1"/>
</dbReference>
<dbReference type="GO" id="GO:0006355">
    <property type="term" value="P:regulation of DNA-templated transcription"/>
    <property type="evidence" value="ECO:0007669"/>
    <property type="project" value="InterPro"/>
</dbReference>
<proteinExistence type="predicted"/>
<evidence type="ECO:0000313" key="5">
    <source>
        <dbReference type="Proteomes" id="UP000007875"/>
    </source>
</evidence>
<feature type="domain" description="YEATS" evidence="3">
    <location>
        <begin position="1"/>
        <end position="45"/>
    </location>
</feature>
<dbReference type="PROSITE" id="PS51037">
    <property type="entry name" value="YEATS"/>
    <property type="match status" value="1"/>
</dbReference>
<protein>
    <recommendedName>
        <fullName evidence="3">YEATS domain-containing protein</fullName>
    </recommendedName>
</protein>
<dbReference type="HOGENOM" id="CLU_3210011_0_0_1"/>
<reference evidence="4" key="3">
    <citation type="submission" date="2025-09" db="UniProtKB">
        <authorList>
            <consortium name="Ensembl"/>
        </authorList>
    </citation>
    <scope>IDENTIFICATION</scope>
</reference>
<evidence type="ECO:0000259" key="3">
    <source>
        <dbReference type="PROSITE" id="PS51037"/>
    </source>
</evidence>
<name>H2Z8Q6_CIOSA</name>
<keyword evidence="5" id="KW-1185">Reference proteome</keyword>
<dbReference type="Gene3D" id="2.60.40.1970">
    <property type="entry name" value="YEATS domain"/>
    <property type="match status" value="1"/>
</dbReference>
<comment type="subcellular location">
    <subcellularLocation>
        <location evidence="2">Nucleus</location>
    </subcellularLocation>
</comment>
<dbReference type="InterPro" id="IPR055129">
    <property type="entry name" value="YEATS_dom"/>
</dbReference>
<keyword evidence="1 2" id="KW-0539">Nucleus</keyword>
<sequence length="45" mass="5272">MVYVRGGADNPRIDHFVRKVCFFLHPSYRPNNLVEVGESPFHLTR</sequence>
<dbReference type="AlphaFoldDB" id="H2Z8Q6"/>